<reference evidence="2 3" key="1">
    <citation type="submission" date="2014-11" db="EMBL/GenBank/DDBJ databases">
        <title>Genome sequence of Flavihumibacter solisilvae 3-3.</title>
        <authorList>
            <person name="Zhou G."/>
            <person name="Li M."/>
            <person name="Wang G."/>
        </authorList>
    </citation>
    <scope>NUCLEOTIDE SEQUENCE [LARGE SCALE GENOMIC DNA]</scope>
    <source>
        <strain evidence="2 3">3-3</strain>
    </source>
</reference>
<organism evidence="2 3">
    <name type="scientific">Flavihumibacter solisilvae</name>
    <dbReference type="NCBI Taxonomy" id="1349421"/>
    <lineage>
        <taxon>Bacteria</taxon>
        <taxon>Pseudomonadati</taxon>
        <taxon>Bacteroidota</taxon>
        <taxon>Chitinophagia</taxon>
        <taxon>Chitinophagales</taxon>
        <taxon>Chitinophagaceae</taxon>
        <taxon>Flavihumibacter</taxon>
    </lineage>
</organism>
<evidence type="ECO:0000313" key="2">
    <source>
        <dbReference type="EMBL" id="KIC94047.1"/>
    </source>
</evidence>
<dbReference type="Pfam" id="PF04338">
    <property type="entry name" value="DUF481"/>
    <property type="match status" value="1"/>
</dbReference>
<dbReference type="RefSeq" id="WP_039140595.1">
    <property type="nucleotide sequence ID" value="NZ_JSVC01000015.1"/>
</dbReference>
<protein>
    <recommendedName>
        <fullName evidence="4">DUF481 domain-containing protein</fullName>
    </recommendedName>
</protein>
<name>A0A0C1L241_9BACT</name>
<feature type="chain" id="PRO_5002152915" description="DUF481 domain-containing protein" evidence="1">
    <location>
        <begin position="19"/>
        <end position="340"/>
    </location>
</feature>
<accession>A0A0C1L241</accession>
<dbReference type="STRING" id="1349421.OI18_13640"/>
<gene>
    <name evidence="2" type="ORF">OI18_13640</name>
</gene>
<evidence type="ECO:0008006" key="4">
    <source>
        <dbReference type="Google" id="ProtNLM"/>
    </source>
</evidence>
<evidence type="ECO:0000256" key="1">
    <source>
        <dbReference type="SAM" id="SignalP"/>
    </source>
</evidence>
<comment type="caution">
    <text evidence="2">The sequence shown here is derived from an EMBL/GenBank/DDBJ whole genome shotgun (WGS) entry which is preliminary data.</text>
</comment>
<sequence>MKPTFFCIAFLLSVSCLAQEIKDTIFFSNGSMIIGELKKVKLGILTFDPDDVSDITIQQRKISAISARSKVFRIETIDNRFFFGTIAVHEQKNLVYILSSGDTTVISIQDISVLYAFEKSFAQRFTGSVGLGYTYTRSSGFGRLNFNTDINYASRKGEVIISASGIYSIYDSLFSRDREDASVKYNHYFIRNWFGTVFLAYQRNLELGLQRRFMQGVGIGNKFIRSKKVYSWARTGFVLNMEKNTEGESSGALSELFGQLQINFYQFEKPKISFQVAESMFYSLSQGNRFRNDGSFNVTWEIISDFDLGFEFYSNFDNKPPVAENRKFDFGIVFSINYKF</sequence>
<dbReference type="Proteomes" id="UP000031408">
    <property type="component" value="Unassembled WGS sequence"/>
</dbReference>
<proteinExistence type="predicted"/>
<dbReference type="EMBL" id="JSVC01000015">
    <property type="protein sequence ID" value="KIC94047.1"/>
    <property type="molecule type" value="Genomic_DNA"/>
</dbReference>
<dbReference type="AlphaFoldDB" id="A0A0C1L241"/>
<dbReference type="InterPro" id="IPR007433">
    <property type="entry name" value="DUF481"/>
</dbReference>
<dbReference type="OrthoDB" id="666658at2"/>
<keyword evidence="3" id="KW-1185">Reference proteome</keyword>
<dbReference type="PROSITE" id="PS51257">
    <property type="entry name" value="PROKAR_LIPOPROTEIN"/>
    <property type="match status" value="1"/>
</dbReference>
<feature type="signal peptide" evidence="1">
    <location>
        <begin position="1"/>
        <end position="18"/>
    </location>
</feature>
<evidence type="ECO:0000313" key="3">
    <source>
        <dbReference type="Proteomes" id="UP000031408"/>
    </source>
</evidence>
<keyword evidence="1" id="KW-0732">Signal</keyword>